<gene>
    <name evidence="1" type="ORF">ZEAMMB73_Zm00001d021330</name>
</gene>
<sequence>MFCILFSYKLDLASIILFSFGTVTLRQLIAAWFSRRYTRFKKHSADFHGRAADLVHGLRGTAMPMRQALKEEQCREEKGISTVPKHKYASKACSPKEIVQDRKELQPEPARVSIQRLSEIF</sequence>
<proteinExistence type="predicted"/>
<dbReference type="EMBL" id="CM007650">
    <property type="protein sequence ID" value="ONM56849.1"/>
    <property type="molecule type" value="Genomic_DNA"/>
</dbReference>
<accession>A0A1D6IA35</accession>
<protein>
    <submittedName>
        <fullName evidence="1">2-oxoglutarate dehydrogenase E1 component</fullName>
    </submittedName>
</protein>
<organism evidence="1">
    <name type="scientific">Zea mays</name>
    <name type="common">Maize</name>
    <dbReference type="NCBI Taxonomy" id="4577"/>
    <lineage>
        <taxon>Eukaryota</taxon>
        <taxon>Viridiplantae</taxon>
        <taxon>Streptophyta</taxon>
        <taxon>Embryophyta</taxon>
        <taxon>Tracheophyta</taxon>
        <taxon>Spermatophyta</taxon>
        <taxon>Magnoliopsida</taxon>
        <taxon>Liliopsida</taxon>
        <taxon>Poales</taxon>
        <taxon>Poaceae</taxon>
        <taxon>PACMAD clade</taxon>
        <taxon>Panicoideae</taxon>
        <taxon>Andropogonodae</taxon>
        <taxon>Andropogoneae</taxon>
        <taxon>Tripsacinae</taxon>
        <taxon>Zea</taxon>
    </lineage>
</organism>
<dbReference type="AlphaFoldDB" id="A0A1D6IA35"/>
<evidence type="ECO:0000313" key="1">
    <source>
        <dbReference type="EMBL" id="ONM56849.1"/>
    </source>
</evidence>
<name>A0A1D6IA35_MAIZE</name>
<reference evidence="1" key="1">
    <citation type="submission" date="2015-12" db="EMBL/GenBank/DDBJ databases">
        <title>Update maize B73 reference genome by single molecule sequencing technologies.</title>
        <authorList>
            <consortium name="Maize Genome Sequencing Project"/>
            <person name="Ware D."/>
        </authorList>
    </citation>
    <scope>NUCLEOTIDE SEQUENCE [LARGE SCALE GENOMIC DNA]</scope>
    <source>
        <tissue evidence="1">Seedling</tissue>
    </source>
</reference>